<dbReference type="Proteomes" id="UP001378956">
    <property type="component" value="Unassembled WGS sequence"/>
</dbReference>
<evidence type="ECO:0000256" key="1">
    <source>
        <dbReference type="SAM" id="Phobius"/>
    </source>
</evidence>
<gene>
    <name evidence="2" type="ORF">WAE58_18120</name>
</gene>
<comment type="caution">
    <text evidence="2">The sequence shown here is derived from an EMBL/GenBank/DDBJ whole genome shotgun (WGS) entry which is preliminary data.</text>
</comment>
<organism evidence="2 3">
    <name type="scientific">Pedobacter panaciterrae</name>
    <dbReference type="NCBI Taxonomy" id="363849"/>
    <lineage>
        <taxon>Bacteria</taxon>
        <taxon>Pseudomonadati</taxon>
        <taxon>Bacteroidota</taxon>
        <taxon>Sphingobacteriia</taxon>
        <taxon>Sphingobacteriales</taxon>
        <taxon>Sphingobacteriaceae</taxon>
        <taxon>Pedobacter</taxon>
    </lineage>
</organism>
<evidence type="ECO:0000313" key="3">
    <source>
        <dbReference type="Proteomes" id="UP001378956"/>
    </source>
</evidence>
<keyword evidence="1" id="KW-0812">Transmembrane</keyword>
<evidence type="ECO:0000313" key="2">
    <source>
        <dbReference type="EMBL" id="MEJ2904363.1"/>
    </source>
</evidence>
<reference evidence="2 3" key="1">
    <citation type="submission" date="2024-03" db="EMBL/GenBank/DDBJ databases">
        <title>Sequence of Lycoming College Course Isolates.</title>
        <authorList>
            <person name="Plotts O."/>
            <person name="Newman J."/>
        </authorList>
    </citation>
    <scope>NUCLEOTIDE SEQUENCE [LARGE SCALE GENOMIC DNA]</scope>
    <source>
        <strain evidence="2 3">CJB-3</strain>
    </source>
</reference>
<keyword evidence="1" id="KW-1133">Transmembrane helix</keyword>
<proteinExistence type="predicted"/>
<keyword evidence="3" id="KW-1185">Reference proteome</keyword>
<dbReference type="EMBL" id="JBBEUB010000006">
    <property type="protein sequence ID" value="MEJ2904363.1"/>
    <property type="molecule type" value="Genomic_DNA"/>
</dbReference>
<protein>
    <submittedName>
        <fullName evidence="2">Uncharacterized protein</fullName>
    </submittedName>
</protein>
<sequence length="42" mass="5123">MRLPSEYKRNYKFKSDRRKDRLSYIIAIVISAIAFLLIWYLA</sequence>
<feature type="transmembrane region" description="Helical" evidence="1">
    <location>
        <begin position="21"/>
        <end position="41"/>
    </location>
</feature>
<keyword evidence="1" id="KW-0472">Membrane</keyword>
<name>A0ABU8NQ36_9SPHI</name>
<accession>A0ABU8NQ36</accession>
<dbReference type="RefSeq" id="WP_288882917.1">
    <property type="nucleotide sequence ID" value="NZ_CBFGNQ010000007.1"/>
</dbReference>